<sequence>MAVTDKAHPILIETIARIRRRPCTISIEELAASAGLGVRWVGSFSRSEIADPSFNKVMAIKECLDNLGIK</sequence>
<dbReference type="RefSeq" id="YP_010742784.1">
    <property type="nucleotide sequence ID" value="NC_073092.1"/>
</dbReference>
<protein>
    <submittedName>
        <fullName evidence="1">Regulatory protein CII</fullName>
    </submittedName>
</protein>
<reference evidence="1 2" key="1">
    <citation type="submission" date="2019-12" db="EMBL/GenBank/DDBJ databases">
        <authorList>
            <person name="Ansaldi M."/>
            <person name="Clavijo F."/>
        </authorList>
    </citation>
    <scope>NUCLEOTIDE SEQUENCE [LARGE SCALE GENOMIC DNA]</scope>
</reference>
<organism evidence="1 2">
    <name type="scientific">Xanthomonas phage Suba</name>
    <dbReference type="NCBI Taxonomy" id="2674975"/>
    <lineage>
        <taxon>Viruses</taxon>
        <taxon>Duplodnaviria</taxon>
        <taxon>Heunggongvirae</taxon>
        <taxon>Uroviricota</taxon>
        <taxon>Caudoviricetes</taxon>
        <taxon>Stanbaylleyvirinae</taxon>
        <taxon>Subavirus</taxon>
        <taxon>Subavirus suba</taxon>
    </lineage>
</organism>
<dbReference type="EMBL" id="LR743530">
    <property type="protein sequence ID" value="CAA2409812.1"/>
    <property type="molecule type" value="Genomic_DNA"/>
</dbReference>
<keyword evidence="2" id="KW-1185">Reference proteome</keyword>
<dbReference type="Proteomes" id="UP000464334">
    <property type="component" value="Chromosome"/>
</dbReference>
<dbReference type="KEGG" id="vg:79707324"/>
<dbReference type="GeneID" id="79707324"/>
<proteinExistence type="predicted"/>
<evidence type="ECO:0000313" key="1">
    <source>
        <dbReference type="EMBL" id="CAA2409812.1"/>
    </source>
</evidence>
<name>A0A679KAN5_9CAUD</name>
<accession>A0A679KAN5</accession>
<evidence type="ECO:0000313" key="2">
    <source>
        <dbReference type="Proteomes" id="UP000464334"/>
    </source>
</evidence>